<sequence length="184" mass="21181">MEIVDSQILDRLIDGDKKCWNRFVVESASLIRAMVYKTMSAYTTVNPSEVDDAVQNVYFRLLKDDCRLLKSYDREKASLSTWLGLISRSVTIDLIRKRRNHLSLDEDLASPQQHAIPTDGTIDLPKGLLSERQELILRMLFDKEMGPDEVADVLGVEIQTVRSAKHKAIEKLRRYYEATHKEKS</sequence>
<dbReference type="NCBIfam" id="TIGR02937">
    <property type="entry name" value="sigma70-ECF"/>
    <property type="match status" value="1"/>
</dbReference>
<protein>
    <submittedName>
        <fullName evidence="8">Uncharacterized protein</fullName>
    </submittedName>
</protein>
<dbReference type="RefSeq" id="WP_286337267.1">
    <property type="nucleotide sequence ID" value="NZ_AP027370.1"/>
</dbReference>
<accession>A0ABM8FK72</accession>
<dbReference type="InterPro" id="IPR013324">
    <property type="entry name" value="RNA_pol_sigma_r3/r4-like"/>
</dbReference>
<comment type="similarity">
    <text evidence="1">Belongs to the sigma-70 factor family. ECF subfamily.</text>
</comment>
<evidence type="ECO:0000313" key="8">
    <source>
        <dbReference type="EMBL" id="BDY12059.1"/>
    </source>
</evidence>
<keyword evidence="3" id="KW-0731">Sigma factor</keyword>
<feature type="domain" description="RNA polymerase sigma-70 region 4" evidence="7">
    <location>
        <begin position="129"/>
        <end position="173"/>
    </location>
</feature>
<keyword evidence="4" id="KW-0238">DNA-binding</keyword>
<dbReference type="Proteomes" id="UP001321445">
    <property type="component" value="Chromosome"/>
</dbReference>
<keyword evidence="9" id="KW-1185">Reference proteome</keyword>
<dbReference type="PANTHER" id="PTHR43133">
    <property type="entry name" value="RNA POLYMERASE ECF-TYPE SIGMA FACTO"/>
    <property type="match status" value="1"/>
</dbReference>
<dbReference type="InterPro" id="IPR039425">
    <property type="entry name" value="RNA_pol_sigma-70-like"/>
</dbReference>
<evidence type="ECO:0000256" key="3">
    <source>
        <dbReference type="ARBA" id="ARBA00023082"/>
    </source>
</evidence>
<dbReference type="SUPFAM" id="SSF88659">
    <property type="entry name" value="Sigma3 and sigma4 domains of RNA polymerase sigma factors"/>
    <property type="match status" value="1"/>
</dbReference>
<organism evidence="8 9">
    <name type="scientific">Hydrogenimonas cancrithermarum</name>
    <dbReference type="NCBI Taxonomy" id="2993563"/>
    <lineage>
        <taxon>Bacteria</taxon>
        <taxon>Pseudomonadati</taxon>
        <taxon>Campylobacterota</taxon>
        <taxon>Epsilonproteobacteria</taxon>
        <taxon>Campylobacterales</taxon>
        <taxon>Hydrogenimonadaceae</taxon>
        <taxon>Hydrogenimonas</taxon>
    </lineage>
</organism>
<evidence type="ECO:0000256" key="1">
    <source>
        <dbReference type="ARBA" id="ARBA00010641"/>
    </source>
</evidence>
<dbReference type="InterPro" id="IPR007627">
    <property type="entry name" value="RNA_pol_sigma70_r2"/>
</dbReference>
<dbReference type="Gene3D" id="1.10.1740.10">
    <property type="match status" value="1"/>
</dbReference>
<dbReference type="InterPro" id="IPR013325">
    <property type="entry name" value="RNA_pol_sigma_r2"/>
</dbReference>
<dbReference type="InterPro" id="IPR036388">
    <property type="entry name" value="WH-like_DNA-bd_sf"/>
</dbReference>
<keyword evidence="5" id="KW-0804">Transcription</keyword>
<proteinExistence type="inferred from homology"/>
<evidence type="ECO:0000259" key="6">
    <source>
        <dbReference type="Pfam" id="PF04542"/>
    </source>
</evidence>
<dbReference type="Pfam" id="PF04542">
    <property type="entry name" value="Sigma70_r2"/>
    <property type="match status" value="1"/>
</dbReference>
<reference evidence="8 9" key="1">
    <citation type="submission" date="2023-03" db="EMBL/GenBank/DDBJ databases">
        <title>Description of Hydrogenimonas sp. ISO32.</title>
        <authorList>
            <person name="Mino S."/>
            <person name="Fukazawa S."/>
            <person name="Sawabe T."/>
        </authorList>
    </citation>
    <scope>NUCLEOTIDE SEQUENCE [LARGE SCALE GENOMIC DNA]</scope>
    <source>
        <strain evidence="8 9">ISO32</strain>
    </source>
</reference>
<feature type="domain" description="RNA polymerase sigma-70 region 2" evidence="6">
    <location>
        <begin position="34"/>
        <end position="99"/>
    </location>
</feature>
<name>A0ABM8FK72_9BACT</name>
<dbReference type="PANTHER" id="PTHR43133:SF8">
    <property type="entry name" value="RNA POLYMERASE SIGMA FACTOR HI_1459-RELATED"/>
    <property type="match status" value="1"/>
</dbReference>
<keyword evidence="2" id="KW-0805">Transcription regulation</keyword>
<evidence type="ECO:0000259" key="7">
    <source>
        <dbReference type="Pfam" id="PF04545"/>
    </source>
</evidence>
<dbReference type="SUPFAM" id="SSF88946">
    <property type="entry name" value="Sigma2 domain of RNA polymerase sigma factors"/>
    <property type="match status" value="1"/>
</dbReference>
<evidence type="ECO:0000256" key="5">
    <source>
        <dbReference type="ARBA" id="ARBA00023163"/>
    </source>
</evidence>
<dbReference type="InterPro" id="IPR014284">
    <property type="entry name" value="RNA_pol_sigma-70_dom"/>
</dbReference>
<evidence type="ECO:0000256" key="4">
    <source>
        <dbReference type="ARBA" id="ARBA00023125"/>
    </source>
</evidence>
<dbReference type="Gene3D" id="1.10.10.10">
    <property type="entry name" value="Winged helix-like DNA-binding domain superfamily/Winged helix DNA-binding domain"/>
    <property type="match status" value="1"/>
</dbReference>
<evidence type="ECO:0000313" key="9">
    <source>
        <dbReference type="Proteomes" id="UP001321445"/>
    </source>
</evidence>
<dbReference type="EMBL" id="AP027370">
    <property type="protein sequence ID" value="BDY12059.1"/>
    <property type="molecule type" value="Genomic_DNA"/>
</dbReference>
<evidence type="ECO:0000256" key="2">
    <source>
        <dbReference type="ARBA" id="ARBA00023015"/>
    </source>
</evidence>
<gene>
    <name evidence="8" type="ORF">HCR_03710</name>
</gene>
<dbReference type="Pfam" id="PF04545">
    <property type="entry name" value="Sigma70_r4"/>
    <property type="match status" value="1"/>
</dbReference>
<dbReference type="InterPro" id="IPR007630">
    <property type="entry name" value="RNA_pol_sigma70_r4"/>
</dbReference>